<keyword evidence="2" id="KW-1185">Reference proteome</keyword>
<dbReference type="RefSeq" id="WP_190450907.1">
    <property type="nucleotide sequence ID" value="NZ_JAMPLM010000002.1"/>
</dbReference>
<accession>A0ABV0KEV8</accession>
<evidence type="ECO:0000313" key="2">
    <source>
        <dbReference type="Proteomes" id="UP001476950"/>
    </source>
</evidence>
<protein>
    <recommendedName>
        <fullName evidence="3">Isopropylmalate/homocitrate/citramalate synthase</fullName>
    </recommendedName>
</protein>
<reference evidence="1 2" key="1">
    <citation type="submission" date="2022-04" db="EMBL/GenBank/DDBJ databases">
        <title>Positive selection, recombination, and allopatry shape intraspecific diversity of widespread and dominant cyanobacteria.</title>
        <authorList>
            <person name="Wei J."/>
            <person name="Shu W."/>
            <person name="Hu C."/>
        </authorList>
    </citation>
    <scope>NUCLEOTIDE SEQUENCE [LARGE SCALE GENOMIC DNA]</scope>
    <source>
        <strain evidence="1 2">AS-A4</strain>
    </source>
</reference>
<dbReference type="Proteomes" id="UP001476950">
    <property type="component" value="Unassembled WGS sequence"/>
</dbReference>
<dbReference type="InterPro" id="IPR055643">
    <property type="entry name" value="DUF7219"/>
</dbReference>
<gene>
    <name evidence="1" type="ORF">NDI38_04910</name>
</gene>
<evidence type="ECO:0000313" key="1">
    <source>
        <dbReference type="EMBL" id="MEP1057769.1"/>
    </source>
</evidence>
<evidence type="ECO:0008006" key="3">
    <source>
        <dbReference type="Google" id="ProtNLM"/>
    </source>
</evidence>
<name>A0ABV0KEV8_9CYAN</name>
<organism evidence="1 2">
    <name type="scientific">Stenomitos frigidus AS-A4</name>
    <dbReference type="NCBI Taxonomy" id="2933935"/>
    <lineage>
        <taxon>Bacteria</taxon>
        <taxon>Bacillati</taxon>
        <taxon>Cyanobacteriota</taxon>
        <taxon>Cyanophyceae</taxon>
        <taxon>Leptolyngbyales</taxon>
        <taxon>Leptolyngbyaceae</taxon>
        <taxon>Stenomitos</taxon>
    </lineage>
</organism>
<sequence length="94" mass="10862">MAESTDSKREKEKFFYPTATYRGEFTPEHLTFNANLQEFAQRVSLLCGLETGGKIPPGEAYKEIKKLWEQLKESKKALLDQVERPRPELPEDDS</sequence>
<proteinExistence type="predicted"/>
<comment type="caution">
    <text evidence="1">The sequence shown here is derived from an EMBL/GenBank/DDBJ whole genome shotgun (WGS) entry which is preliminary data.</text>
</comment>
<dbReference type="Pfam" id="PF23856">
    <property type="entry name" value="DUF7219"/>
    <property type="match status" value="1"/>
</dbReference>
<dbReference type="EMBL" id="JAMPLM010000002">
    <property type="protein sequence ID" value="MEP1057769.1"/>
    <property type="molecule type" value="Genomic_DNA"/>
</dbReference>